<dbReference type="InterPro" id="IPR036465">
    <property type="entry name" value="vWFA_dom_sf"/>
</dbReference>
<evidence type="ECO:0000259" key="3">
    <source>
        <dbReference type="PROSITE" id="PS50234"/>
    </source>
</evidence>
<protein>
    <submittedName>
        <fullName evidence="4">Calcium activated chloride channel</fullName>
    </submittedName>
</protein>
<dbReference type="Pfam" id="PF08434">
    <property type="entry name" value="CLCA"/>
    <property type="match status" value="2"/>
</dbReference>
<feature type="compositionally biased region" description="Low complexity" evidence="1">
    <location>
        <begin position="139"/>
        <end position="148"/>
    </location>
</feature>
<organism evidence="4 5">
    <name type="scientific">Plakobranchus ocellatus</name>
    <dbReference type="NCBI Taxonomy" id="259542"/>
    <lineage>
        <taxon>Eukaryota</taxon>
        <taxon>Metazoa</taxon>
        <taxon>Spiralia</taxon>
        <taxon>Lophotrochozoa</taxon>
        <taxon>Mollusca</taxon>
        <taxon>Gastropoda</taxon>
        <taxon>Heterobranchia</taxon>
        <taxon>Euthyneura</taxon>
        <taxon>Panpulmonata</taxon>
        <taxon>Sacoglossa</taxon>
        <taxon>Placobranchoidea</taxon>
        <taxon>Plakobranchidae</taxon>
        <taxon>Plakobranchus</taxon>
    </lineage>
</organism>
<feature type="domain" description="VWFA" evidence="3">
    <location>
        <begin position="362"/>
        <end position="539"/>
    </location>
</feature>
<dbReference type="Gene3D" id="3.40.50.410">
    <property type="entry name" value="von Willebrand factor, type A domain"/>
    <property type="match status" value="1"/>
</dbReference>
<dbReference type="EMBL" id="BLXT01006392">
    <property type="protein sequence ID" value="GFO31308.1"/>
    <property type="molecule type" value="Genomic_DNA"/>
</dbReference>
<evidence type="ECO:0000313" key="4">
    <source>
        <dbReference type="EMBL" id="GFO31308.1"/>
    </source>
</evidence>
<feature type="region of interest" description="Disordered" evidence="1">
    <location>
        <begin position="114"/>
        <end position="162"/>
    </location>
</feature>
<dbReference type="CDD" id="cd00198">
    <property type="entry name" value="vWFA"/>
    <property type="match status" value="1"/>
</dbReference>
<dbReference type="InterPro" id="IPR013642">
    <property type="entry name" value="CLCA_N"/>
</dbReference>
<sequence>MVNKSALLAELITLSVWTSVLAVTRPTAITLENNGYKGLLVAIKPDVPQDASLVDKLKAMLTEASAYLYAATDRRAYFSHVTILVPHSWSSDPAWAPATSELYSNADVVLQDPPKINRRKRSLSESADRPIHSEATRESLSQSGTSSSNLPNPPPRHLSEAATRSYGGCGVAGVRINIFTNIFAPRSKYQGRLFVHEWAKFRWGVFEEFARDGEQQFYFSPTTGNLEAVRCNIHMVGRIYRVNPTSGRAELCHMVDPQTGMYDENCVFSPYTLGRYNDNITASIMDRQYVPTITDFCNDDKSDLKRVHNYESPSRHNRLCGSRSTWDIIANSPDFVNGANSPKDGLDTTPVFKVARLATTRRMILALDTSNSMEEDNKLTRAKQAVTSFIEDALHDDVPLGVVSFSHQAKLISPVQKLHSQKERRSISNRLPTRGHGATSLGVAVLKALEALQQHDRNATNALLVVITDGRETSQPTLHDVMPNITAAGAVVNIICYNNQGEDNLKHLALSTGGRFYLDTERGEAASTLSALMSVYKLLDPGKDFRIPRQILSHAQTLRHHDRMTGRFRIDPSIGNQTTVIFTYNTHTAPDITLVSPTGRKYTSLYPEYSVDPELKKVKIQIPQTAEVI</sequence>
<name>A0AAV4CIA3_9GAST</name>
<dbReference type="Pfam" id="PF00092">
    <property type="entry name" value="VWA"/>
    <property type="match status" value="1"/>
</dbReference>
<evidence type="ECO:0000313" key="5">
    <source>
        <dbReference type="Proteomes" id="UP000735302"/>
    </source>
</evidence>
<gene>
    <name evidence="4" type="ORF">PoB_005781300</name>
</gene>
<dbReference type="SUPFAM" id="SSF53300">
    <property type="entry name" value="vWA-like"/>
    <property type="match status" value="1"/>
</dbReference>
<evidence type="ECO:0000256" key="2">
    <source>
        <dbReference type="SAM" id="SignalP"/>
    </source>
</evidence>
<evidence type="ECO:0000256" key="1">
    <source>
        <dbReference type="SAM" id="MobiDB-lite"/>
    </source>
</evidence>
<dbReference type="AlphaFoldDB" id="A0AAV4CIA3"/>
<proteinExistence type="predicted"/>
<reference evidence="4 5" key="1">
    <citation type="journal article" date="2021" name="Elife">
        <title>Chloroplast acquisition without the gene transfer in kleptoplastic sea slugs, Plakobranchus ocellatus.</title>
        <authorList>
            <person name="Maeda T."/>
            <person name="Takahashi S."/>
            <person name="Yoshida T."/>
            <person name="Shimamura S."/>
            <person name="Takaki Y."/>
            <person name="Nagai Y."/>
            <person name="Toyoda A."/>
            <person name="Suzuki Y."/>
            <person name="Arimoto A."/>
            <person name="Ishii H."/>
            <person name="Satoh N."/>
            <person name="Nishiyama T."/>
            <person name="Hasebe M."/>
            <person name="Maruyama T."/>
            <person name="Minagawa J."/>
            <person name="Obokata J."/>
            <person name="Shigenobu S."/>
        </authorList>
    </citation>
    <scope>NUCLEOTIDE SEQUENCE [LARGE SCALE GENOMIC DNA]</scope>
</reference>
<accession>A0AAV4CIA3</accession>
<dbReference type="SMART" id="SM00327">
    <property type="entry name" value="VWA"/>
    <property type="match status" value="1"/>
</dbReference>
<dbReference type="PROSITE" id="PS50234">
    <property type="entry name" value="VWFA"/>
    <property type="match status" value="1"/>
</dbReference>
<dbReference type="InterPro" id="IPR051266">
    <property type="entry name" value="CLCR"/>
</dbReference>
<comment type="caution">
    <text evidence="4">The sequence shown here is derived from an EMBL/GenBank/DDBJ whole genome shotgun (WGS) entry which is preliminary data.</text>
</comment>
<feature type="chain" id="PRO_5043483972" evidence="2">
    <location>
        <begin position="23"/>
        <end position="629"/>
    </location>
</feature>
<dbReference type="PANTHER" id="PTHR10579:SF172">
    <property type="entry name" value="CALCIUM-ACTIVATED CHLORIDE CHANNEL REGULATOR 4 PRECURSOR-RELATED"/>
    <property type="match status" value="1"/>
</dbReference>
<dbReference type="Proteomes" id="UP000735302">
    <property type="component" value="Unassembled WGS sequence"/>
</dbReference>
<dbReference type="PANTHER" id="PTHR10579">
    <property type="entry name" value="CALCIUM-ACTIVATED CHLORIDE CHANNEL REGULATOR"/>
    <property type="match status" value="1"/>
</dbReference>
<keyword evidence="5" id="KW-1185">Reference proteome</keyword>
<feature type="signal peptide" evidence="2">
    <location>
        <begin position="1"/>
        <end position="22"/>
    </location>
</feature>
<keyword evidence="2" id="KW-0732">Signal</keyword>
<feature type="compositionally biased region" description="Basic and acidic residues" evidence="1">
    <location>
        <begin position="122"/>
        <end position="137"/>
    </location>
</feature>
<dbReference type="InterPro" id="IPR002035">
    <property type="entry name" value="VWF_A"/>
</dbReference>